<reference evidence="3 4" key="1">
    <citation type="submission" date="2019-02" db="EMBL/GenBank/DDBJ databases">
        <title>Deep-cultivation of Planctomycetes and their phenomic and genomic characterization uncovers novel biology.</title>
        <authorList>
            <person name="Wiegand S."/>
            <person name="Jogler M."/>
            <person name="Boedeker C."/>
            <person name="Pinto D."/>
            <person name="Vollmers J."/>
            <person name="Rivas-Marin E."/>
            <person name="Kohn T."/>
            <person name="Peeters S.H."/>
            <person name="Heuer A."/>
            <person name="Rast P."/>
            <person name="Oberbeckmann S."/>
            <person name="Bunk B."/>
            <person name="Jeske O."/>
            <person name="Meyerdierks A."/>
            <person name="Storesund J.E."/>
            <person name="Kallscheuer N."/>
            <person name="Luecker S."/>
            <person name="Lage O.M."/>
            <person name="Pohl T."/>
            <person name="Merkel B.J."/>
            <person name="Hornburger P."/>
            <person name="Mueller R.-W."/>
            <person name="Bruemmer F."/>
            <person name="Labrenz M."/>
            <person name="Spormann A.M."/>
            <person name="Op Den Camp H."/>
            <person name="Overmann J."/>
            <person name="Amann R."/>
            <person name="Jetten M.S.M."/>
            <person name="Mascher T."/>
            <person name="Medema M.H."/>
            <person name="Devos D.P."/>
            <person name="Kaster A.-K."/>
            <person name="Ovreas L."/>
            <person name="Rohde M."/>
            <person name="Galperin M.Y."/>
            <person name="Jogler C."/>
        </authorList>
    </citation>
    <scope>NUCLEOTIDE SEQUENCE [LARGE SCALE GENOMIC DNA]</scope>
    <source>
        <strain evidence="3 4">Pla108</strain>
    </source>
</reference>
<evidence type="ECO:0000313" key="3">
    <source>
        <dbReference type="EMBL" id="TWT94770.1"/>
    </source>
</evidence>
<dbReference type="Proteomes" id="UP000317421">
    <property type="component" value="Unassembled WGS sequence"/>
</dbReference>
<keyword evidence="1" id="KW-0472">Membrane</keyword>
<keyword evidence="2" id="KW-0732">Signal</keyword>
<dbReference type="AlphaFoldDB" id="A0A5C6A5V6"/>
<gene>
    <name evidence="3" type="ORF">Pla108_36190</name>
</gene>
<protein>
    <recommendedName>
        <fullName evidence="5">PEP-CTERM protein-sorting domain-containing protein</fullName>
    </recommendedName>
</protein>
<accession>A0A5C6A5V6</accession>
<keyword evidence="1" id="KW-1133">Transmembrane helix</keyword>
<evidence type="ECO:0008006" key="5">
    <source>
        <dbReference type="Google" id="ProtNLM"/>
    </source>
</evidence>
<feature type="chain" id="PRO_5022975724" description="PEP-CTERM protein-sorting domain-containing protein" evidence="2">
    <location>
        <begin position="22"/>
        <end position="280"/>
    </location>
</feature>
<proteinExistence type="predicted"/>
<organism evidence="3 4">
    <name type="scientific">Botrimarina colliarenosi</name>
    <dbReference type="NCBI Taxonomy" id="2528001"/>
    <lineage>
        <taxon>Bacteria</taxon>
        <taxon>Pseudomonadati</taxon>
        <taxon>Planctomycetota</taxon>
        <taxon>Planctomycetia</taxon>
        <taxon>Pirellulales</taxon>
        <taxon>Lacipirellulaceae</taxon>
        <taxon>Botrimarina</taxon>
    </lineage>
</organism>
<name>A0A5C6A5V6_9BACT</name>
<evidence type="ECO:0000256" key="1">
    <source>
        <dbReference type="SAM" id="Phobius"/>
    </source>
</evidence>
<feature type="signal peptide" evidence="2">
    <location>
        <begin position="1"/>
        <end position="21"/>
    </location>
</feature>
<dbReference type="EMBL" id="SJPR01000006">
    <property type="protein sequence ID" value="TWT94770.1"/>
    <property type="molecule type" value="Genomic_DNA"/>
</dbReference>
<keyword evidence="1" id="KW-0812">Transmembrane</keyword>
<feature type="transmembrane region" description="Helical" evidence="1">
    <location>
        <begin position="250"/>
        <end position="275"/>
    </location>
</feature>
<dbReference type="OrthoDB" id="9932119at2"/>
<keyword evidence="4" id="KW-1185">Reference proteome</keyword>
<evidence type="ECO:0000256" key="2">
    <source>
        <dbReference type="SAM" id="SignalP"/>
    </source>
</evidence>
<comment type="caution">
    <text evidence="3">The sequence shown here is derived from an EMBL/GenBank/DDBJ whole genome shotgun (WGS) entry which is preliminary data.</text>
</comment>
<sequence precursor="true">MFCRLLGVALASACVASDASAGLQSAIATAISGLQAQETTLTLAPQYPRLPYFWDLGPVPEGTLFVDPVHSTYSEAVYVDGPQLTYDPSTGAASLLAPPMLGPADEFGIRSYHSPSRVTLLFGESRVASPGLPHLTSYSRQSFIGLTAGTSFTATDYGPAGFELAVGGAHVAAEVQTISGFGGFQLDFDQWLQPGLDASLFAVPERPAPQPGELVLMSISIGAPLPVVGAIVEYGYTLGLSSLYLGQETVLAKVVVVPEPAAAAACLMTLLFAGVSRRRR</sequence>
<evidence type="ECO:0000313" key="4">
    <source>
        <dbReference type="Proteomes" id="UP000317421"/>
    </source>
</evidence>
<dbReference type="RefSeq" id="WP_146446322.1">
    <property type="nucleotide sequence ID" value="NZ_SJPR01000006.1"/>
</dbReference>